<dbReference type="InParanoid" id="A0A4S2MVY1"/>
<keyword evidence="2" id="KW-1185">Reference proteome</keyword>
<evidence type="ECO:0000313" key="2">
    <source>
        <dbReference type="Proteomes" id="UP000298138"/>
    </source>
</evidence>
<dbReference type="Proteomes" id="UP000298138">
    <property type="component" value="Unassembled WGS sequence"/>
</dbReference>
<proteinExistence type="predicted"/>
<evidence type="ECO:0000313" key="1">
    <source>
        <dbReference type="EMBL" id="TGZ80792.1"/>
    </source>
</evidence>
<gene>
    <name evidence="1" type="ORF">EX30DRAFT_371837</name>
</gene>
<dbReference type="EMBL" id="ML220122">
    <property type="protein sequence ID" value="TGZ80792.1"/>
    <property type="molecule type" value="Genomic_DNA"/>
</dbReference>
<accession>A0A4S2MVY1</accession>
<sequence>MHDYDMLDELYTFIMPTGLKFEIFYRKILKASTNTNHHWGTYYRVVEHGASISLEGKKWSGTFGGHLQGQDTNEVFGIMSPLNISKRKKGHRGCIVETTELVASGTVIMQPYPADRERFGSNNRQFHKPARAVVNQFGPSSKSKFMANIVNT</sequence>
<protein>
    <submittedName>
        <fullName evidence="1">Uncharacterized protein</fullName>
    </submittedName>
</protein>
<reference evidence="1 2" key="1">
    <citation type="submission" date="2019-04" db="EMBL/GenBank/DDBJ databases">
        <title>Comparative genomics and transcriptomics to analyze fruiting body development in filamentous ascomycetes.</title>
        <authorList>
            <consortium name="DOE Joint Genome Institute"/>
            <person name="Lutkenhaus R."/>
            <person name="Traeger S."/>
            <person name="Breuer J."/>
            <person name="Kuo A."/>
            <person name="Lipzen A."/>
            <person name="Pangilinan J."/>
            <person name="Dilworth D."/>
            <person name="Sandor L."/>
            <person name="Poggeler S."/>
            <person name="Barry K."/>
            <person name="Grigoriev I.V."/>
            <person name="Nowrousian M."/>
        </authorList>
    </citation>
    <scope>NUCLEOTIDE SEQUENCE [LARGE SCALE GENOMIC DNA]</scope>
    <source>
        <strain evidence="1 2">CBS 389.68</strain>
    </source>
</reference>
<organism evidence="1 2">
    <name type="scientific">Ascodesmis nigricans</name>
    <dbReference type="NCBI Taxonomy" id="341454"/>
    <lineage>
        <taxon>Eukaryota</taxon>
        <taxon>Fungi</taxon>
        <taxon>Dikarya</taxon>
        <taxon>Ascomycota</taxon>
        <taxon>Pezizomycotina</taxon>
        <taxon>Pezizomycetes</taxon>
        <taxon>Pezizales</taxon>
        <taxon>Ascodesmidaceae</taxon>
        <taxon>Ascodesmis</taxon>
    </lineage>
</organism>
<name>A0A4S2MVY1_9PEZI</name>
<dbReference type="AlphaFoldDB" id="A0A4S2MVY1"/>